<evidence type="ECO:0000256" key="3">
    <source>
        <dbReference type="ARBA" id="ARBA00009714"/>
    </source>
</evidence>
<evidence type="ECO:0000256" key="8">
    <source>
        <dbReference type="ARBA" id="ARBA00023055"/>
    </source>
</evidence>
<dbReference type="GO" id="GO:0061723">
    <property type="term" value="P:glycophagy"/>
    <property type="evidence" value="ECO:0007669"/>
    <property type="project" value="TreeGrafter"/>
</dbReference>
<sequence>MPPGELNEEGDAGLRRFFRTRSAKLEVKLMHIGVEADMYEPQQRDASRLRLCIRDIEILDHIRTSVWKKFLTAMRPGGDSAPRESSSNMVRIDLSSVRPNLDAASEEELRIRILPLRFHIDQDALNFAIQFFNVDELMNSPKPQQHPKSDSPYFERFELRPIMLKIDYKPKKFGLSSLREGQFLELMNVFQLDGSEVMLREVKLTGVSGLHKLADAIQATWLPHIRYTQVPSFVSGVSPIRSVVNIGSGVADLVLLPIEQYRKDGRIVRGLQKGLHSFTKATAMEALKLGTKLAVGTQVLLEHADDILSFESGSATAVPGAAAMARQSSFGSDGGPTEYRLSGKDPEGSDGSEKEGSRFSGVSKYGQQPTGFNEGIELAYDSMRRNVGSAAHTIFAVPMEVYEQKGAHGSVKAVVRAVPVAVLRPMIGASEAFSKALMGLRNTIDPTQKLQMEDVGDGHGRAHRTQLADLFVATGVEIQKRVALVGAAGAASWCIVYLPLAVLVNVTTAARILLVSVICGPRRRSDSHIHGGFVNICPLFIRR</sequence>
<dbReference type="GO" id="GO:0005789">
    <property type="term" value="C:endoplasmic reticulum membrane"/>
    <property type="evidence" value="ECO:0007669"/>
    <property type="project" value="UniProtKB-SubCell"/>
</dbReference>
<comment type="catalytic activity">
    <reaction evidence="10">
        <text>a 1,2-diacyl-sn-glycero-3-phospho-L-serine(in) = a 1,2-diacyl-sn-glycero-3-phospho-L-serine(out)</text>
        <dbReference type="Rhea" id="RHEA:38663"/>
        <dbReference type="ChEBI" id="CHEBI:57262"/>
    </reaction>
</comment>
<dbReference type="GO" id="GO:0034045">
    <property type="term" value="C:phagophore assembly site membrane"/>
    <property type="evidence" value="ECO:0007669"/>
    <property type="project" value="UniProtKB-SubCell"/>
</dbReference>
<feature type="compositionally biased region" description="Basic and acidic residues" evidence="12">
    <location>
        <begin position="341"/>
        <end position="357"/>
    </location>
</feature>
<organism evidence="14 15">
    <name type="scientific">Thamnocephalis sphaerospora</name>
    <dbReference type="NCBI Taxonomy" id="78915"/>
    <lineage>
        <taxon>Eukaryota</taxon>
        <taxon>Fungi</taxon>
        <taxon>Fungi incertae sedis</taxon>
        <taxon>Zoopagomycota</taxon>
        <taxon>Zoopagomycotina</taxon>
        <taxon>Zoopagomycetes</taxon>
        <taxon>Zoopagales</taxon>
        <taxon>Sigmoideomycetaceae</taxon>
        <taxon>Thamnocephalis</taxon>
    </lineage>
</organism>
<dbReference type="AlphaFoldDB" id="A0A4P9XRI1"/>
<feature type="transmembrane region" description="Helical" evidence="13">
    <location>
        <begin position="490"/>
        <end position="514"/>
    </location>
</feature>
<feature type="region of interest" description="Disordered" evidence="12">
    <location>
        <begin position="326"/>
        <end position="368"/>
    </location>
</feature>
<dbReference type="PANTHER" id="PTHR13190">
    <property type="entry name" value="AUTOPHAGY-RELATED 2, ISOFORM A"/>
    <property type="match status" value="1"/>
</dbReference>
<evidence type="ECO:0000313" key="15">
    <source>
        <dbReference type="Proteomes" id="UP000271241"/>
    </source>
</evidence>
<evidence type="ECO:0000256" key="9">
    <source>
        <dbReference type="ARBA" id="ARBA00023136"/>
    </source>
</evidence>
<protein>
    <recommendedName>
        <fullName evidence="4">Autophagy-related protein 2</fullName>
    </recommendedName>
</protein>
<dbReference type="STRING" id="78915.A0A4P9XRI1"/>
<reference evidence="15" key="1">
    <citation type="journal article" date="2018" name="Nat. Microbiol.">
        <title>Leveraging single-cell genomics to expand the fungal tree of life.</title>
        <authorList>
            <person name="Ahrendt S.R."/>
            <person name="Quandt C.A."/>
            <person name="Ciobanu D."/>
            <person name="Clum A."/>
            <person name="Salamov A."/>
            <person name="Andreopoulos B."/>
            <person name="Cheng J.F."/>
            <person name="Woyke T."/>
            <person name="Pelin A."/>
            <person name="Henrissat B."/>
            <person name="Reynolds N.K."/>
            <person name="Benny G.L."/>
            <person name="Smith M.E."/>
            <person name="James T.Y."/>
            <person name="Grigoriev I.V."/>
        </authorList>
    </citation>
    <scope>NUCLEOTIDE SEQUENCE [LARGE SCALE GENOMIC DNA]</scope>
    <source>
        <strain evidence="15">RSA 1356</strain>
    </source>
</reference>
<keyword evidence="6" id="KW-0256">Endoplasmic reticulum</keyword>
<dbReference type="GO" id="GO:0000422">
    <property type="term" value="P:autophagy of mitochondrion"/>
    <property type="evidence" value="ECO:0007669"/>
    <property type="project" value="TreeGrafter"/>
</dbReference>
<dbReference type="GO" id="GO:0043495">
    <property type="term" value="F:protein-membrane adaptor activity"/>
    <property type="evidence" value="ECO:0007669"/>
    <property type="project" value="TreeGrafter"/>
</dbReference>
<keyword evidence="9 13" id="KW-0472">Membrane</keyword>
<comment type="catalytic activity">
    <reaction evidence="11">
        <text>a 1,2-diacyl-sn-glycero-3-phosphoethanolamine(in) = a 1,2-diacyl-sn-glycero-3-phosphoethanolamine(out)</text>
        <dbReference type="Rhea" id="RHEA:38895"/>
        <dbReference type="ChEBI" id="CHEBI:64612"/>
    </reaction>
</comment>
<dbReference type="PANTHER" id="PTHR13190:SF1">
    <property type="entry name" value="AUTOPHAGY-RELATED 2, ISOFORM A"/>
    <property type="match status" value="1"/>
</dbReference>
<accession>A0A4P9XRI1</accession>
<keyword evidence="5" id="KW-0813">Transport</keyword>
<dbReference type="GO" id="GO:0006869">
    <property type="term" value="P:lipid transport"/>
    <property type="evidence" value="ECO:0007669"/>
    <property type="project" value="UniProtKB-KW"/>
</dbReference>
<comment type="subcellular location">
    <subcellularLocation>
        <location evidence="1">Endoplasmic reticulum membrane</location>
        <topology evidence="1">Peripheral membrane protein</topology>
    </subcellularLocation>
    <subcellularLocation>
        <location evidence="2">Preautophagosomal structure membrane</location>
        <topology evidence="2">Peripheral membrane protein</topology>
    </subcellularLocation>
</comment>
<evidence type="ECO:0000256" key="11">
    <source>
        <dbReference type="ARBA" id="ARBA00024615"/>
    </source>
</evidence>
<dbReference type="GO" id="GO:0061709">
    <property type="term" value="P:reticulophagy"/>
    <property type="evidence" value="ECO:0007669"/>
    <property type="project" value="TreeGrafter"/>
</dbReference>
<keyword evidence="13" id="KW-1133">Transmembrane helix</keyword>
<dbReference type="GO" id="GO:0034727">
    <property type="term" value="P:piecemeal microautophagy of the nucleus"/>
    <property type="evidence" value="ECO:0007669"/>
    <property type="project" value="TreeGrafter"/>
</dbReference>
<evidence type="ECO:0000256" key="5">
    <source>
        <dbReference type="ARBA" id="ARBA00022448"/>
    </source>
</evidence>
<evidence type="ECO:0000256" key="12">
    <source>
        <dbReference type="SAM" id="MobiDB-lite"/>
    </source>
</evidence>
<dbReference type="OrthoDB" id="18982at2759"/>
<evidence type="ECO:0000313" key="14">
    <source>
        <dbReference type="EMBL" id="RKP07930.1"/>
    </source>
</evidence>
<evidence type="ECO:0000256" key="1">
    <source>
        <dbReference type="ARBA" id="ARBA00004406"/>
    </source>
</evidence>
<dbReference type="EMBL" id="KZ992657">
    <property type="protein sequence ID" value="RKP07930.1"/>
    <property type="molecule type" value="Genomic_DNA"/>
</dbReference>
<dbReference type="Proteomes" id="UP000271241">
    <property type="component" value="Unassembled WGS sequence"/>
</dbReference>
<evidence type="ECO:0000256" key="6">
    <source>
        <dbReference type="ARBA" id="ARBA00022824"/>
    </source>
</evidence>
<name>A0A4P9XRI1_9FUNG</name>
<evidence type="ECO:0000256" key="2">
    <source>
        <dbReference type="ARBA" id="ARBA00004623"/>
    </source>
</evidence>
<dbReference type="GO" id="GO:0032266">
    <property type="term" value="F:phosphatidylinositol-3-phosphate binding"/>
    <property type="evidence" value="ECO:0007669"/>
    <property type="project" value="TreeGrafter"/>
</dbReference>
<keyword evidence="7" id="KW-0072">Autophagy</keyword>
<proteinExistence type="inferred from homology"/>
<keyword evidence="8" id="KW-0445">Lipid transport</keyword>
<dbReference type="InterPro" id="IPR026849">
    <property type="entry name" value="ATG2"/>
</dbReference>
<evidence type="ECO:0000256" key="4">
    <source>
        <dbReference type="ARBA" id="ARBA00018070"/>
    </source>
</evidence>
<evidence type="ECO:0000256" key="7">
    <source>
        <dbReference type="ARBA" id="ARBA00023006"/>
    </source>
</evidence>
<evidence type="ECO:0000256" key="10">
    <source>
        <dbReference type="ARBA" id="ARBA00024479"/>
    </source>
</evidence>
<dbReference type="Pfam" id="PF13329">
    <property type="entry name" value="ATG2_CAD"/>
    <property type="match status" value="1"/>
</dbReference>
<dbReference type="GO" id="GO:0000045">
    <property type="term" value="P:autophagosome assembly"/>
    <property type="evidence" value="ECO:0007669"/>
    <property type="project" value="TreeGrafter"/>
</dbReference>
<keyword evidence="15" id="KW-1185">Reference proteome</keyword>
<gene>
    <name evidence="14" type="ORF">THASP1DRAFT_16366</name>
</gene>
<keyword evidence="13" id="KW-0812">Transmembrane</keyword>
<dbReference type="GO" id="GO:0061908">
    <property type="term" value="C:phagophore"/>
    <property type="evidence" value="ECO:0007669"/>
    <property type="project" value="TreeGrafter"/>
</dbReference>
<evidence type="ECO:0000256" key="13">
    <source>
        <dbReference type="SAM" id="Phobius"/>
    </source>
</evidence>
<comment type="similarity">
    <text evidence="3">Belongs to the ATG2 family.</text>
</comment>